<dbReference type="EMBL" id="FOOC01000007">
    <property type="protein sequence ID" value="SFF52724.1"/>
    <property type="molecule type" value="Genomic_DNA"/>
</dbReference>
<protein>
    <submittedName>
        <fullName evidence="2">Glyoxylase, beta-lactamase superfamily II</fullName>
    </submittedName>
</protein>
<dbReference type="Gene3D" id="3.60.15.10">
    <property type="entry name" value="Ribonuclease Z/Hydroxyacylglutathione hydrolase-like"/>
    <property type="match status" value="1"/>
</dbReference>
<dbReference type="InterPro" id="IPR050662">
    <property type="entry name" value="Sec-metab_biosynth-thioest"/>
</dbReference>
<gene>
    <name evidence="2" type="ORF">SAMN04488120_10723</name>
</gene>
<accession>A0A1I2JDU5</accession>
<dbReference type="PANTHER" id="PTHR23131:SF4">
    <property type="entry name" value="METALLO-BETA-LACTAMASE SUPERFAMILY POTEIN"/>
    <property type="match status" value="1"/>
</dbReference>
<organism evidence="2 3">
    <name type="scientific">Fontimonas thermophila</name>
    <dbReference type="NCBI Taxonomy" id="1076937"/>
    <lineage>
        <taxon>Bacteria</taxon>
        <taxon>Pseudomonadati</taxon>
        <taxon>Pseudomonadota</taxon>
        <taxon>Gammaproteobacteria</taxon>
        <taxon>Nevskiales</taxon>
        <taxon>Nevskiaceae</taxon>
        <taxon>Fontimonas</taxon>
    </lineage>
</organism>
<dbReference type="InterPro" id="IPR036388">
    <property type="entry name" value="WH-like_DNA-bd_sf"/>
</dbReference>
<reference evidence="2 3" key="1">
    <citation type="submission" date="2016-10" db="EMBL/GenBank/DDBJ databases">
        <authorList>
            <person name="de Groot N.N."/>
        </authorList>
    </citation>
    <scope>NUCLEOTIDE SEQUENCE [LARGE SCALE GENOMIC DNA]</scope>
    <source>
        <strain evidence="2 3">DSM 23609</strain>
    </source>
</reference>
<dbReference type="STRING" id="1076937.SAMN04488120_10723"/>
<dbReference type="AlphaFoldDB" id="A0A1I2JDU5"/>
<evidence type="ECO:0000313" key="3">
    <source>
        <dbReference type="Proteomes" id="UP000199771"/>
    </source>
</evidence>
<dbReference type="PANTHER" id="PTHR23131">
    <property type="entry name" value="ENDORIBONUCLEASE LACTB2"/>
    <property type="match status" value="1"/>
</dbReference>
<dbReference type="SMART" id="SM00849">
    <property type="entry name" value="Lactamase_B"/>
    <property type="match status" value="1"/>
</dbReference>
<name>A0A1I2JDU5_9GAMM</name>
<dbReference type="Proteomes" id="UP000199771">
    <property type="component" value="Unassembled WGS sequence"/>
</dbReference>
<proteinExistence type="predicted"/>
<evidence type="ECO:0000313" key="2">
    <source>
        <dbReference type="EMBL" id="SFF52724.1"/>
    </source>
</evidence>
<evidence type="ECO:0000259" key="1">
    <source>
        <dbReference type="SMART" id="SM00849"/>
    </source>
</evidence>
<dbReference type="SUPFAM" id="SSF56281">
    <property type="entry name" value="Metallo-hydrolase/oxidoreductase"/>
    <property type="match status" value="1"/>
</dbReference>
<dbReference type="Pfam" id="PF21221">
    <property type="entry name" value="B_lactamase-like_C"/>
    <property type="match status" value="1"/>
</dbReference>
<dbReference type="Gene3D" id="1.10.10.10">
    <property type="entry name" value="Winged helix-like DNA-binding domain superfamily/Winged helix DNA-binding domain"/>
    <property type="match status" value="1"/>
</dbReference>
<dbReference type="InterPro" id="IPR036866">
    <property type="entry name" value="RibonucZ/Hydroxyglut_hydro"/>
</dbReference>
<dbReference type="InterPro" id="IPR048933">
    <property type="entry name" value="B_lactamase-like_C"/>
</dbReference>
<dbReference type="RefSeq" id="WP_234981571.1">
    <property type="nucleotide sequence ID" value="NZ_FOOC01000007.1"/>
</dbReference>
<dbReference type="InterPro" id="IPR001279">
    <property type="entry name" value="Metallo-B-lactamas"/>
</dbReference>
<dbReference type="Pfam" id="PF00753">
    <property type="entry name" value="Lactamase_B"/>
    <property type="match status" value="1"/>
</dbReference>
<feature type="domain" description="Metallo-beta-lactamase" evidence="1">
    <location>
        <begin position="51"/>
        <end position="268"/>
    </location>
</feature>
<sequence length="358" mass="39499">MTHVIDAESAHAPTAGGLQYPCGTPPSPGTAVEVAPGVLWLRMPLPLALDHINLWALADDEGWTLVDSGLNTEATAAAWETLLGGALGGKPVRRLICTHMHPDHIGMAGWLAERTGCRLWITRLEYLTCRTLVADTGRPAPEDGVRFYRAAGWNDEQLARYRERFGSFGRGIYRLPDSFRRLSDGERLRIGAHEWTVVVGRGHSPEHACLYCAGLDVLISGDQVLPRISSNVSVFPTEPDADPLGDWLDSLDRLSAAIPDSALVLPAHNEPFRGLHARLASLREGHTRSLDRLYAALDSPQRAVDLLGLLFRKPLRGEHYLMATGECLAHLNWLLRRGRIEATIDTNGVRWYRRTPPG</sequence>
<keyword evidence="3" id="KW-1185">Reference proteome</keyword>